<dbReference type="EMBL" id="KM217576">
    <property type="protein sequence ID" value="AIU37163.1"/>
    <property type="molecule type" value="Genomic_DNA"/>
</dbReference>
<evidence type="ECO:0000313" key="5">
    <source>
        <dbReference type="EMBL" id="QGY99702.1"/>
    </source>
</evidence>
<evidence type="ECO:0000313" key="3">
    <source>
        <dbReference type="EMBL" id="QGY99276.1"/>
    </source>
</evidence>
<dbReference type="EMBL" id="MN696168">
    <property type="protein sequence ID" value="QGY99702.1"/>
    <property type="molecule type" value="Genomic_DNA"/>
</dbReference>
<organismHost>
    <name type="scientific">Cydia pomonella</name>
    <name type="common">Codling moth</name>
    <dbReference type="NCBI Taxonomy" id="82600"/>
</organismHost>
<dbReference type="KEGG" id="vg:921484"/>
<dbReference type="EMBL" id="MN696165">
    <property type="protein sequence ID" value="QGY99276.1"/>
    <property type="molecule type" value="Genomic_DNA"/>
</dbReference>
<evidence type="ECO:0000313" key="6">
    <source>
        <dbReference type="EMBL" id="QGZ00127.1"/>
    </source>
</evidence>
<evidence type="ECO:0000313" key="4">
    <source>
        <dbReference type="EMBL" id="QGY99560.1"/>
    </source>
</evidence>
<gene>
    <name evidence="2" type="primary">orf95</name>
</gene>
<evidence type="ECO:0000313" key="2">
    <source>
        <dbReference type="EMBL" id="AIU37163.1"/>
    </source>
</evidence>
<proteinExistence type="predicted"/>
<dbReference type="EMBL" id="MN696167">
    <property type="protein sequence ID" value="QGY99560.1"/>
    <property type="molecule type" value="Genomic_DNA"/>
</dbReference>
<dbReference type="EMBL" id="KM217575">
    <property type="protein sequence ID" value="AIU37021.1"/>
    <property type="molecule type" value="Genomic_DNA"/>
</dbReference>
<accession>A0A097P1Z4</accession>
<sequence>MSEREQEVSYTFTYSQDVLYRLKGWLDANLCDAQSYVEVYDTNDVRTRIYDGGVMSTVKKRLVESGRVVVMVGDNFVPMINRECHETIYRTCGERLKRVCQTRVYKSNNDIEIKFEQIYYEHNVGDTLDPLTASKQLTMYNLLQPDNAIDVTSNSHLGSDEILANCRLELEYEGSVNGDVLCRAAHLINHIEGVVLRDVIISPFISHTSLFNEICYRPFTNELIIGQCGAADIKLWALKLDGVRGKAYIVNGVRMFVQLDDMQMFSGRVERNDDESELTGRKSKNFKIFRFCRLNSDSCTEPPEQSSGAPPFLHNRIVCFQVEYLAPVNTFYLTDVISVYKYKYDNRNQYDVSAGVGVDVADAVNFLNAQHTAQLVTSGGQLFRVECQEFHANVKNVNVDRATNDGFVGVTHRGGLVKVKTQKSFEMKYTGDNSFVCSFGEFSCVDGGGEYRRGKIYEVIIVQQDKVKVLKERPDRLISN</sequence>
<reference evidence="3" key="2">
    <citation type="journal article" date="2019" name="Virology">
        <title>Single nucleotide polymorphism (SNP) frequencies and distribution reveal complex genetic composition of seven novel natural isolates of Cydia pomonella granulovirus.</title>
        <authorList>
            <person name="Fan J."/>
            <person name="Wennmann J.T."/>
            <person name="Wang D."/>
            <person name="Jehle J.A."/>
        </authorList>
    </citation>
    <scope>NUCLEOTIDE SEQUENCE</scope>
    <source>
        <strain evidence="3">CpGV-ALE</strain>
        <strain evidence="4">CpGV-KS1</strain>
        <strain evidence="5">CpGV-KS2</strain>
        <strain evidence="6">CpGV-ZY</strain>
    </source>
</reference>
<reference evidence="2" key="1">
    <citation type="journal article" date="2014" name="Proc. Natl. Acad. Sci. U.S.A.">
        <title>Baculovirus resistance in codling moth is virus isolate-dependent and the consequence of a mutation in viral gene pe38.</title>
        <authorList>
            <person name="Gebhardt M.M."/>
            <person name="Eberle K.E."/>
            <person name="Radtke P."/>
            <person name="Jehle J.A."/>
        </authorList>
    </citation>
    <scope>NUCLEOTIDE SEQUENCE</scope>
    <source>
        <strain evidence="2">CpGV-I12</strain>
        <strain evidence="1">CpGV-M</strain>
    </source>
</reference>
<dbReference type="EMBL" id="MN696171">
    <property type="protein sequence ID" value="QGZ00127.1"/>
    <property type="molecule type" value="Genomic_DNA"/>
</dbReference>
<protein>
    <submittedName>
        <fullName evidence="2 3">LEF-4</fullName>
    </submittedName>
</protein>
<dbReference type="GO" id="GO:0006355">
    <property type="term" value="P:regulation of DNA-templated transcription"/>
    <property type="evidence" value="ECO:0007669"/>
    <property type="project" value="InterPro"/>
</dbReference>
<evidence type="ECO:0000313" key="1">
    <source>
        <dbReference type="EMBL" id="AIU37021.1"/>
    </source>
</evidence>
<name>A0A097P1Z4_GVCP</name>
<organism evidence="2">
    <name type="scientific">Cydia pomonella granulosis virus</name>
    <name type="common">CpGV</name>
    <name type="synonym">Cydia pomonella granulovirus</name>
    <dbReference type="NCBI Taxonomy" id="28289"/>
    <lineage>
        <taxon>Viruses</taxon>
        <taxon>Viruses incertae sedis</taxon>
        <taxon>Naldaviricetes</taxon>
        <taxon>Lefavirales</taxon>
        <taxon>Baculoviridae</taxon>
        <taxon>Betabaculovirus</taxon>
        <taxon>Betabaculovirus cypomonellae</taxon>
    </lineage>
</organism>
<dbReference type="Pfam" id="PF05098">
    <property type="entry name" value="LEF-4"/>
    <property type="match status" value="1"/>
</dbReference>
<dbReference type="OrthoDB" id="6452at10239"/>
<dbReference type="InterPro" id="IPR007790">
    <property type="entry name" value="LEF-4"/>
</dbReference>